<dbReference type="GO" id="GO:0046930">
    <property type="term" value="C:pore complex"/>
    <property type="evidence" value="ECO:0007669"/>
    <property type="project" value="UniProtKB-KW"/>
</dbReference>
<evidence type="ECO:0000256" key="5">
    <source>
        <dbReference type="ARBA" id="ARBA00023065"/>
    </source>
</evidence>
<dbReference type="EMBL" id="KX062051">
    <property type="protein sequence ID" value="ANF04706.1"/>
    <property type="molecule type" value="Genomic_DNA"/>
</dbReference>
<proteinExistence type="inferred from homology"/>
<dbReference type="GO" id="GO:0009279">
    <property type="term" value="C:cell outer membrane"/>
    <property type="evidence" value="ECO:0007669"/>
    <property type="project" value="UniProtKB-SubCell"/>
</dbReference>
<keyword evidence="5 9" id="KW-0406">Ion transport</keyword>
<evidence type="ECO:0000256" key="2">
    <source>
        <dbReference type="ARBA" id="ARBA00022448"/>
    </source>
</evidence>
<evidence type="ECO:0000256" key="9">
    <source>
        <dbReference type="RuleBase" id="RU361231"/>
    </source>
</evidence>
<evidence type="ECO:0000256" key="6">
    <source>
        <dbReference type="ARBA" id="ARBA00023114"/>
    </source>
</evidence>
<comment type="function">
    <text evidence="9">In elementary bodies (EBs, the infectious stage, which is able to survive outside the host cell) provides the structural integrity of the outer envelope through disulfide cross-links with the small cysteine-rich protein and the large cysteine-rich periplasmic protein. It has been described in publications as the Sarkosyl-insoluble COMC (Chlamydia outer membrane complex), and serves as the functional equivalent of peptidoglycan.</text>
</comment>
<comment type="similarity">
    <text evidence="9">Belongs to the chlamydial porin (CP) (TC 1.B.2) family.</text>
</comment>
<dbReference type="EMBL" id="KX062055">
    <property type="protein sequence ID" value="ANF04710.1"/>
    <property type="molecule type" value="Genomic_DNA"/>
</dbReference>
<keyword evidence="2 9" id="KW-0813">Transport</keyword>
<feature type="chain" id="PRO_5010894219" description="Major outer membrane porin" evidence="9">
    <location>
        <begin position="23"/>
        <end position="394"/>
    </location>
</feature>
<name>A0A172W5W2_9CHLA</name>
<feature type="signal peptide" evidence="9">
    <location>
        <begin position="1"/>
        <end position="22"/>
    </location>
</feature>
<dbReference type="AlphaFoldDB" id="A0A172W5W2"/>
<dbReference type="GO" id="GO:0006811">
    <property type="term" value="P:monoatomic ion transport"/>
    <property type="evidence" value="ECO:0007669"/>
    <property type="project" value="UniProtKB-KW"/>
</dbReference>
<dbReference type="GO" id="GO:0005198">
    <property type="term" value="F:structural molecule activity"/>
    <property type="evidence" value="ECO:0007669"/>
    <property type="project" value="InterPro"/>
</dbReference>
<keyword evidence="6 9" id="KW-0626">Porin</keyword>
<keyword evidence="8 9" id="KW-0998">Cell outer membrane</keyword>
<protein>
    <recommendedName>
        <fullName evidence="9">Major outer membrane porin</fullName>
        <shortName evidence="9">MOMP</shortName>
    </recommendedName>
</protein>
<evidence type="ECO:0000256" key="3">
    <source>
        <dbReference type="ARBA" id="ARBA00022452"/>
    </source>
</evidence>
<dbReference type="EMBL" id="KX062054">
    <property type="protein sequence ID" value="ANF04709.1"/>
    <property type="molecule type" value="Genomic_DNA"/>
</dbReference>
<sequence>MKKLLKSALLFAATGSALSLQALPVGNPAEPSLLIDGTMWEGASGDPCDPCSTWCDAISIRAGYYGDYVFDRVLKVDVNKTISGMGKAPTGDSAQDFKTAEDRPNIAYGRHLQDAEWFTNSAFLALNIWDRFDIFCTLGASNGYFKASSAAFNLVGLIGVKGDSVTDALNTQLPNVGITQGVVEFYTDTTFSWSVGARGALWECGCATLGAEFQYAQSNPKIEMLNVVSSPAQFVVHKPRGYKGTISNFPLPLTAGTDQATDTKSATIKYHEWQVGLALSYRLNMLVPYIGVNWSRATFDADTIRIAQPKLATAVMHLTTWNPTLAGSAGQLDNTNKWSDNLQIASIQINKMKSRKACGVAVGATLIDADKWSITGEARLINERAAHMNAQFRF</sequence>
<reference evidence="10" key="1">
    <citation type="submission" date="2016-04" db="EMBL/GenBank/DDBJ databases">
        <title>Chlamydia spp. in Polish wildfowl.</title>
        <authorList>
            <person name="Szymanska-Czerwinska M."/>
            <person name="Zareba K."/>
            <person name="Mitura A."/>
            <person name="Niemczuk K."/>
            <person name="Jodelko A."/>
            <person name="Wojcik A."/>
            <person name="Laroucau K."/>
            <person name="Aaziz R."/>
            <person name="Vorimore F."/>
        </authorList>
    </citation>
    <scope>NUCLEOTIDE SEQUENCE</scope>
</reference>
<gene>
    <name evidence="9 10" type="primary">ompA</name>
</gene>
<evidence type="ECO:0000256" key="1">
    <source>
        <dbReference type="ARBA" id="ARBA00004571"/>
    </source>
</evidence>
<evidence type="ECO:0000256" key="7">
    <source>
        <dbReference type="ARBA" id="ARBA00023136"/>
    </source>
</evidence>
<organism evidence="10">
    <name type="scientific">uncultured Chlamydia sp</name>
    <dbReference type="NCBI Taxonomy" id="199738"/>
    <lineage>
        <taxon>Bacteria</taxon>
        <taxon>Pseudomonadati</taxon>
        <taxon>Chlamydiota</taxon>
        <taxon>Chlamydiia</taxon>
        <taxon>Chlamydiales</taxon>
        <taxon>Chlamydiaceae</taxon>
        <taxon>Chlamydia/Chlamydophila group</taxon>
        <taxon>Chlamydia</taxon>
        <taxon>environmental samples</taxon>
    </lineage>
</organism>
<keyword evidence="4" id="KW-0812">Transmembrane</keyword>
<dbReference type="PRINTS" id="PR01334">
    <property type="entry name" value="CHLAMIDIAOMP"/>
</dbReference>
<comment type="subunit">
    <text evidence="9">Part of a disulfide cross-linked outer membrane complex (COMC) composed of the major outer membrane porin (MOMP), the small cysteine-rich protein (OmcA) and the large cysteine-rich periplasmic protein (OmcB).</text>
</comment>
<keyword evidence="3" id="KW-1134">Transmembrane beta strand</keyword>
<comment type="subcellular location">
    <subcellularLocation>
        <location evidence="1 9">Cell outer membrane</location>
        <topology evidence="1 9">Multi-pass membrane protein</topology>
    </subcellularLocation>
</comment>
<evidence type="ECO:0000256" key="4">
    <source>
        <dbReference type="ARBA" id="ARBA00022692"/>
    </source>
</evidence>
<comment type="function">
    <text evidence="9">Permits diffusion of specific solutes through the outer membrane.</text>
</comment>
<evidence type="ECO:0000313" key="10">
    <source>
        <dbReference type="EMBL" id="ANF04707.1"/>
    </source>
</evidence>
<dbReference type="EMBL" id="KX062052">
    <property type="protein sequence ID" value="ANF04707.1"/>
    <property type="molecule type" value="Genomic_DNA"/>
</dbReference>
<accession>A0A172W5W2</accession>
<dbReference type="GO" id="GO:0015288">
    <property type="term" value="F:porin activity"/>
    <property type="evidence" value="ECO:0007669"/>
    <property type="project" value="UniProtKB-KW"/>
</dbReference>
<keyword evidence="9" id="KW-0732">Signal</keyword>
<dbReference type="InterPro" id="IPR000604">
    <property type="entry name" value="Major_OMP_Chlamydia"/>
</dbReference>
<evidence type="ECO:0000256" key="8">
    <source>
        <dbReference type="ARBA" id="ARBA00023237"/>
    </source>
</evidence>
<dbReference type="Pfam" id="PF01308">
    <property type="entry name" value="Chlam_OMP"/>
    <property type="match status" value="1"/>
</dbReference>
<keyword evidence="7" id="KW-0472">Membrane</keyword>